<dbReference type="SUPFAM" id="SSF103473">
    <property type="entry name" value="MFS general substrate transporter"/>
    <property type="match status" value="1"/>
</dbReference>
<dbReference type="Proteomes" id="UP000034154">
    <property type="component" value="Unassembled WGS sequence"/>
</dbReference>
<dbReference type="Gene3D" id="1.20.1250.20">
    <property type="entry name" value="MFS general substrate transporter like domains"/>
    <property type="match status" value="1"/>
</dbReference>
<comment type="caution">
    <text evidence="2">The sequence shown here is derived from an EMBL/GenBank/DDBJ whole genome shotgun (WGS) entry which is preliminary data.</text>
</comment>
<organism evidence="2 3">
    <name type="scientific">Candidatus Uhrbacteria bacterium GW2011_GWF2_44_350</name>
    <dbReference type="NCBI Taxonomy" id="1619000"/>
    <lineage>
        <taxon>Bacteria</taxon>
        <taxon>Candidatus Uhriibacteriota</taxon>
    </lineage>
</organism>
<protein>
    <recommendedName>
        <fullName evidence="4">Major facilitator superfamily (MFS) profile domain-containing protein</fullName>
    </recommendedName>
</protein>
<keyword evidence="1" id="KW-0472">Membrane</keyword>
<evidence type="ECO:0000313" key="3">
    <source>
        <dbReference type="Proteomes" id="UP000034154"/>
    </source>
</evidence>
<dbReference type="AlphaFoldDB" id="A0A0G1M7V3"/>
<reference evidence="2 3" key="1">
    <citation type="journal article" date="2015" name="Nature">
        <title>rRNA introns, odd ribosomes, and small enigmatic genomes across a large radiation of phyla.</title>
        <authorList>
            <person name="Brown C.T."/>
            <person name="Hug L.A."/>
            <person name="Thomas B.C."/>
            <person name="Sharon I."/>
            <person name="Castelle C.J."/>
            <person name="Singh A."/>
            <person name="Wilkins M.J."/>
            <person name="Williams K.H."/>
            <person name="Banfield J.F."/>
        </authorList>
    </citation>
    <scope>NUCLEOTIDE SEQUENCE [LARGE SCALE GENOMIC DNA]</scope>
</reference>
<evidence type="ECO:0000256" key="1">
    <source>
        <dbReference type="SAM" id="Phobius"/>
    </source>
</evidence>
<dbReference type="InterPro" id="IPR036259">
    <property type="entry name" value="MFS_trans_sf"/>
</dbReference>
<keyword evidence="1" id="KW-1133">Transmembrane helix</keyword>
<sequence>MSFPSFMAIFTRHIGKEREGVEWGIYFTLVDLGSALAAGIGGLLAVTIGFPVLIVGVTVIGILGTLFLLPIRSHLRMSAEAPGVCRR</sequence>
<accession>A0A0G1M7V3</accession>
<name>A0A0G1M7V3_9BACT</name>
<feature type="transmembrane region" description="Helical" evidence="1">
    <location>
        <begin position="50"/>
        <end position="69"/>
    </location>
</feature>
<gene>
    <name evidence="2" type="ORF">UW63_C0090G0001</name>
</gene>
<feature type="transmembrane region" description="Helical" evidence="1">
    <location>
        <begin position="21"/>
        <end position="44"/>
    </location>
</feature>
<evidence type="ECO:0008006" key="4">
    <source>
        <dbReference type="Google" id="ProtNLM"/>
    </source>
</evidence>
<dbReference type="EMBL" id="LCJB01000090">
    <property type="protein sequence ID" value="KKT67994.1"/>
    <property type="molecule type" value="Genomic_DNA"/>
</dbReference>
<keyword evidence="1" id="KW-0812">Transmembrane</keyword>
<proteinExistence type="predicted"/>
<evidence type="ECO:0000313" key="2">
    <source>
        <dbReference type="EMBL" id="KKT67994.1"/>
    </source>
</evidence>